<feature type="transmembrane region" description="Helical" evidence="1">
    <location>
        <begin position="6"/>
        <end position="25"/>
    </location>
</feature>
<dbReference type="AlphaFoldDB" id="A0A850RKX1"/>
<feature type="domain" description="NERD" evidence="2">
    <location>
        <begin position="37"/>
        <end position="152"/>
    </location>
</feature>
<evidence type="ECO:0000313" key="3">
    <source>
        <dbReference type="EMBL" id="NVZ11752.1"/>
    </source>
</evidence>
<dbReference type="Pfam" id="PF08378">
    <property type="entry name" value="NERD"/>
    <property type="match status" value="1"/>
</dbReference>
<keyword evidence="1" id="KW-1133">Transmembrane helix</keyword>
<dbReference type="Proteomes" id="UP000592294">
    <property type="component" value="Unassembled WGS sequence"/>
</dbReference>
<evidence type="ECO:0000259" key="2">
    <source>
        <dbReference type="PROSITE" id="PS50965"/>
    </source>
</evidence>
<evidence type="ECO:0000256" key="1">
    <source>
        <dbReference type="SAM" id="Phobius"/>
    </source>
</evidence>
<keyword evidence="1" id="KW-0472">Membrane</keyword>
<proteinExistence type="predicted"/>
<keyword evidence="1" id="KW-0812">Transmembrane</keyword>
<name>A0A850RKX1_9GAMM</name>
<dbReference type="RefSeq" id="WP_176978429.1">
    <property type="nucleotide sequence ID" value="NZ_JABZEO010000038.1"/>
</dbReference>
<organism evidence="3 4">
    <name type="scientific">Allochromatium humboldtianum</name>
    <dbReference type="NCBI Taxonomy" id="504901"/>
    <lineage>
        <taxon>Bacteria</taxon>
        <taxon>Pseudomonadati</taxon>
        <taxon>Pseudomonadota</taxon>
        <taxon>Gammaproteobacteria</taxon>
        <taxon>Chromatiales</taxon>
        <taxon>Chromatiaceae</taxon>
        <taxon>Allochromatium</taxon>
    </lineage>
</organism>
<evidence type="ECO:0000313" key="4">
    <source>
        <dbReference type="Proteomes" id="UP000592294"/>
    </source>
</evidence>
<accession>A0A850RKX1</accession>
<protein>
    <submittedName>
        <fullName evidence="3">NERD domain-containing protein</fullName>
    </submittedName>
</protein>
<comment type="caution">
    <text evidence="3">The sequence shown here is derived from an EMBL/GenBank/DDBJ whole genome shotgun (WGS) entry which is preliminary data.</text>
</comment>
<keyword evidence="4" id="KW-1185">Reference proteome</keyword>
<dbReference type="PROSITE" id="PS50965">
    <property type="entry name" value="NERD"/>
    <property type="match status" value="1"/>
</dbReference>
<dbReference type="InterPro" id="IPR011528">
    <property type="entry name" value="NERD"/>
</dbReference>
<dbReference type="EMBL" id="JABZEO010000038">
    <property type="protein sequence ID" value="NVZ11752.1"/>
    <property type="molecule type" value="Genomic_DNA"/>
</dbReference>
<sequence>MKNIDSVISWIIPASLAGLLALYGLRRLLDEQAKRWRGAKGEREVQRSLKRLFPKSAHNLYLPLPGSGRLTEIDHIALTSAGLLVVETKNYSGDIYGRADESTWTKFNRGKSRTFQNPLKQNQAHIRAVQALNLCVPVIGRVVLAGPARFPKGVPDGVSYLKSLRHDLKGLRRGRPSPALEAAWSTLLANARTDRAAQKAHREGLRARYG</sequence>
<reference evidence="3 4" key="1">
    <citation type="submission" date="2020-06" db="EMBL/GenBank/DDBJ databases">
        <title>Whole-genome sequence of Allochromatium humboldtianum DSM 21881, type strain.</title>
        <authorList>
            <person name="Kyndt J.A."/>
            <person name="Meyer T.E."/>
        </authorList>
    </citation>
    <scope>NUCLEOTIDE SEQUENCE [LARGE SCALE GENOMIC DNA]</scope>
    <source>
        <strain evidence="3 4">DSM 21881</strain>
    </source>
</reference>
<gene>
    <name evidence="3" type="ORF">HW932_21120</name>
</gene>